<comment type="subunit">
    <text evidence="7">The RNAP catalytic core consists of 2 alpha, 1 beta, 1 beta' and 1 omega subunit. When a sigma factor is associated with the core the holoenzyme is formed, which can initiate transcription.</text>
</comment>
<reference evidence="10 11" key="1">
    <citation type="submission" date="2022-10" db="EMBL/GenBank/DDBJ databases">
        <title>Comparative genomics and taxonomic characterization of three novel marine species of genus Reichenbachiella exhibiting antioxidant and polysaccharide degradation activities.</title>
        <authorList>
            <person name="Muhammad N."/>
            <person name="Lee Y.-J."/>
            <person name="Ko J."/>
            <person name="Kim S.-G."/>
        </authorList>
    </citation>
    <scope>NUCLEOTIDE SEQUENCE [LARGE SCALE GENOMIC DNA]</scope>
    <source>
        <strain evidence="10 11">ABR2-5</strain>
    </source>
</reference>
<organism evidence="10 11">
    <name type="scientific">Reichenbachiella ulvae</name>
    <dbReference type="NCBI Taxonomy" id="2980104"/>
    <lineage>
        <taxon>Bacteria</taxon>
        <taxon>Pseudomonadati</taxon>
        <taxon>Bacteroidota</taxon>
        <taxon>Cytophagia</taxon>
        <taxon>Cytophagales</taxon>
        <taxon>Reichenbachiellaceae</taxon>
        <taxon>Reichenbachiella</taxon>
    </lineage>
</organism>
<keyword evidence="4 7" id="KW-0479">Metal-binding</keyword>
<evidence type="ECO:0000313" key="10">
    <source>
        <dbReference type="EMBL" id="MCV9388986.1"/>
    </source>
</evidence>
<sequence length="1437" mass="160164">MAFRKSKKLSSDFSRVTVSLASPESILESSHGEVTQPETINYRTYKPEMGGLFCERIFGPVKDWECHCGKYKRIRYKGIICDRCGVEVTEKKVRRERMGHIELVVPVAHIWYFKSLPNKIGYLLGIPTKKLDQIIYYERYLVIQPGVKEEDGISRHDFLTEDEYLDIMDKLPRENQMLDDDDPNKFIAKMGAEALEMSLSRIELDTLSYDLRHQAATDTSQQRKAEALKRLKVVEAFRDARTRIENRPEWMIIKMVPVIPPELRPLVPLDGGRFATSDLNDLYRRVIIRNNRLKRLIDIKAPEVILRNEKRMLQEAVDSLFDNSRKVNAVRSDGNRALKSLSDMLKGKQGRFRQNLLGKRVDYSGRSVIVVGPELKMHECGLPKGMAAELFKPFIIRKLIERGIVKTVKSAKKIVDRKDPVIWDILENVLKGHPVLLNRAPTLHRLGIQAFQPKLIEGKAIQLHPLACTAFNADFDGDQMAVHVPLGHEAILEASLLMLASHNILNPANGAPITVPSQDMVLGLYYVTKGRRSTKKEKVAGEGMTFYSSEEVIIAINEDKISKHAYIKVRTSVRNENGELENKIIETVAGRVLFNQYVPEEVGFVDELLSKKKLQQIISHVFKITGMARTAQFLDDIKHLGFQSAYKGGLSMGLGDINIPDEKDSLVAQAKEEVDAVWANYQMGLITDNERYNQVIDIWTRINSMLTGTLMKQLEEEDQGFNSIYMMMHSGARGSREQIRQLGGMRGLMAKPQKNLQGSVGEIIENPILSNFKEGLDVIEYFISTHGARKGLADTALKTADAGYLTRRLVDVAQDVVVNEDDCGTLRGLVVSALKDNEDVVEPLSERILGRVSVHDVYDPITDELLIPSGIEITEELANKADERAIEEVEIRSVLTCESKQGVCSKCYGRNLATGQMANIGEAVGVIAAQSIGEPGTQLTLRTFHVGGTASNIAVEATITAKFDGVTEFEELKSIKTTNGDGDEVNVVMARAGEIKIVDPETGKTLISNHVPYGAFLNVKNKKKVKKGDQLCSWDPYNAVILSEFDGKIEFEAIEEGITYKEESDEQTGHREKVIIDTKDKTKNPAIVVISGDDEKAYNIPVGAHLSVDLGDEVKGGQILAKIPRSMGKSRDITGGLPRVTELFEARNPSNPAVVSEIDGVVTYGGIKRGNREIFIESRDGVKKRYLVSLSKHILVQDNDFVRAGYALSDGATTPADILAIKGPTAVQEYLVNEIQEVYRLQGVKINDKHIETIVRQMMQKVIILDAGDTSFLPNQVVDKVKFMEENDSILDMKVVSDAGDSPNLKPGQIITSRQLRDENSSLRRKDMKLATVRSAEPAVSKPTLQGITQASLGTESFISAASFQETTKVLSEASIRGKRDSLQGLKENVIVGHLIPAGTGQRTFNKLIVGSQEEYDSLVSSKEEFASRSKEYQENE</sequence>
<evidence type="ECO:0000256" key="5">
    <source>
        <dbReference type="ARBA" id="ARBA00023163"/>
    </source>
</evidence>
<dbReference type="InterPro" id="IPR007080">
    <property type="entry name" value="RNA_pol_Rpb1_1"/>
</dbReference>
<dbReference type="Pfam" id="PF04983">
    <property type="entry name" value="RNA_pol_Rpb1_3"/>
    <property type="match status" value="1"/>
</dbReference>
<keyword evidence="11" id="KW-1185">Reference proteome</keyword>
<dbReference type="InterPro" id="IPR045867">
    <property type="entry name" value="DNA-dir_RpoC_beta_prime"/>
</dbReference>
<dbReference type="RefSeq" id="WP_264139892.1">
    <property type="nucleotide sequence ID" value="NZ_JAOYOD010000001.1"/>
</dbReference>
<evidence type="ECO:0000259" key="9">
    <source>
        <dbReference type="SMART" id="SM00663"/>
    </source>
</evidence>
<feature type="binding site" evidence="7">
    <location>
        <position position="478"/>
    </location>
    <ligand>
        <name>Mg(2+)</name>
        <dbReference type="ChEBI" id="CHEBI:18420"/>
    </ligand>
</feature>
<dbReference type="PANTHER" id="PTHR19376">
    <property type="entry name" value="DNA-DIRECTED RNA POLYMERASE"/>
    <property type="match status" value="1"/>
</dbReference>
<dbReference type="Gene3D" id="2.40.40.20">
    <property type="match status" value="1"/>
</dbReference>
<dbReference type="Gene3D" id="1.10.132.30">
    <property type="match status" value="1"/>
</dbReference>
<comment type="cofactor">
    <cofactor evidence="7">
        <name>Mg(2+)</name>
        <dbReference type="ChEBI" id="CHEBI:18420"/>
    </cofactor>
    <text evidence="7">Binds 1 Mg(2+) ion per subunit.</text>
</comment>
<dbReference type="Gene3D" id="4.10.860.120">
    <property type="entry name" value="RNA polymerase II, clamp domain"/>
    <property type="match status" value="1"/>
</dbReference>
<keyword evidence="2 7" id="KW-0808">Transferase</keyword>
<dbReference type="Pfam" id="PF05000">
    <property type="entry name" value="RNA_pol_Rpb1_4"/>
    <property type="match status" value="1"/>
</dbReference>
<feature type="binding site" evidence="7">
    <location>
        <position position="474"/>
    </location>
    <ligand>
        <name>Mg(2+)</name>
        <dbReference type="ChEBI" id="CHEBI:18420"/>
    </ligand>
</feature>
<evidence type="ECO:0000313" key="11">
    <source>
        <dbReference type="Proteomes" id="UP001300692"/>
    </source>
</evidence>
<dbReference type="SUPFAM" id="SSF64484">
    <property type="entry name" value="beta and beta-prime subunits of DNA dependent RNA-polymerase"/>
    <property type="match status" value="1"/>
</dbReference>
<feature type="binding site" evidence="7">
    <location>
        <position position="823"/>
    </location>
    <ligand>
        <name>Zn(2+)</name>
        <dbReference type="ChEBI" id="CHEBI:29105"/>
        <label>2</label>
    </ligand>
</feature>
<dbReference type="Proteomes" id="UP001300692">
    <property type="component" value="Unassembled WGS sequence"/>
</dbReference>
<gene>
    <name evidence="7 10" type="primary">rpoC</name>
    <name evidence="10" type="ORF">N7U62_20095</name>
</gene>
<feature type="binding site" evidence="7">
    <location>
        <position position="81"/>
    </location>
    <ligand>
        <name>Zn(2+)</name>
        <dbReference type="ChEBI" id="CHEBI:29105"/>
        <label>1</label>
    </ligand>
</feature>
<evidence type="ECO:0000256" key="7">
    <source>
        <dbReference type="HAMAP-Rule" id="MF_01322"/>
    </source>
</evidence>
<dbReference type="Pfam" id="PF04998">
    <property type="entry name" value="RNA_pol_Rpb1_5"/>
    <property type="match status" value="1"/>
</dbReference>
<dbReference type="InterPro" id="IPR006592">
    <property type="entry name" value="RNA_pol_N"/>
</dbReference>
<dbReference type="CDD" id="cd02655">
    <property type="entry name" value="RNAP_beta'_C"/>
    <property type="match status" value="1"/>
</dbReference>
<dbReference type="Gene3D" id="1.10.274.100">
    <property type="entry name" value="RNA polymerase Rpb1, domain 3"/>
    <property type="match status" value="1"/>
</dbReference>
<feature type="domain" description="RNA polymerase N-terminal" evidence="9">
    <location>
        <begin position="249"/>
        <end position="528"/>
    </location>
</feature>
<dbReference type="Gene3D" id="1.10.40.90">
    <property type="match status" value="1"/>
</dbReference>
<dbReference type="SMART" id="SM00663">
    <property type="entry name" value="RPOLA_N"/>
    <property type="match status" value="1"/>
</dbReference>
<comment type="catalytic activity">
    <reaction evidence="6 7 8">
        <text>RNA(n) + a ribonucleoside 5'-triphosphate = RNA(n+1) + diphosphate</text>
        <dbReference type="Rhea" id="RHEA:21248"/>
        <dbReference type="Rhea" id="RHEA-COMP:14527"/>
        <dbReference type="Rhea" id="RHEA-COMP:17342"/>
        <dbReference type="ChEBI" id="CHEBI:33019"/>
        <dbReference type="ChEBI" id="CHEBI:61557"/>
        <dbReference type="ChEBI" id="CHEBI:140395"/>
        <dbReference type="EC" id="2.7.7.6"/>
    </reaction>
</comment>
<feature type="binding site" evidence="7">
    <location>
        <position position="897"/>
    </location>
    <ligand>
        <name>Zn(2+)</name>
        <dbReference type="ChEBI" id="CHEBI:29105"/>
        <label>2</label>
    </ligand>
</feature>
<evidence type="ECO:0000256" key="3">
    <source>
        <dbReference type="ARBA" id="ARBA00022695"/>
    </source>
</evidence>
<dbReference type="InterPro" id="IPR044893">
    <property type="entry name" value="RNA_pol_Rpb1_clamp_domain"/>
</dbReference>
<dbReference type="Gene3D" id="1.10.150.390">
    <property type="match status" value="1"/>
</dbReference>
<dbReference type="InterPro" id="IPR042102">
    <property type="entry name" value="RNA_pol_Rpb1_3_sf"/>
</dbReference>
<evidence type="ECO:0000256" key="1">
    <source>
        <dbReference type="ARBA" id="ARBA00022478"/>
    </source>
</evidence>
<evidence type="ECO:0000256" key="8">
    <source>
        <dbReference type="RuleBase" id="RU004279"/>
    </source>
</evidence>
<keyword evidence="7" id="KW-0862">Zinc</keyword>
<proteinExistence type="inferred from homology"/>
<keyword evidence="1 7" id="KW-0240">DNA-directed RNA polymerase</keyword>
<dbReference type="Pfam" id="PF00623">
    <property type="entry name" value="RNA_pol_Rpb1_2"/>
    <property type="match status" value="2"/>
</dbReference>
<feature type="binding site" evidence="7">
    <location>
        <position position="68"/>
    </location>
    <ligand>
        <name>Zn(2+)</name>
        <dbReference type="ChEBI" id="CHEBI:29105"/>
        <label>1</label>
    </ligand>
</feature>
<name>A0ABT3CZ61_9BACT</name>
<dbReference type="InterPro" id="IPR007083">
    <property type="entry name" value="RNA_pol_Rpb1_4"/>
</dbReference>
<dbReference type="InterPro" id="IPR038120">
    <property type="entry name" value="Rpb1_funnel_sf"/>
</dbReference>
<evidence type="ECO:0000256" key="6">
    <source>
        <dbReference type="ARBA" id="ARBA00048552"/>
    </source>
</evidence>
<evidence type="ECO:0000256" key="2">
    <source>
        <dbReference type="ARBA" id="ARBA00022679"/>
    </source>
</evidence>
<dbReference type="EMBL" id="JAOYOD010000001">
    <property type="protein sequence ID" value="MCV9388986.1"/>
    <property type="molecule type" value="Genomic_DNA"/>
</dbReference>
<comment type="cofactor">
    <cofactor evidence="7">
        <name>Zn(2+)</name>
        <dbReference type="ChEBI" id="CHEBI:29105"/>
    </cofactor>
    <text evidence="7">Binds 2 Zn(2+) ions per subunit.</text>
</comment>
<feature type="binding site" evidence="7">
    <location>
        <position position="66"/>
    </location>
    <ligand>
        <name>Zn(2+)</name>
        <dbReference type="ChEBI" id="CHEBI:29105"/>
        <label>1</label>
    </ligand>
</feature>
<comment type="similarity">
    <text evidence="7 8">Belongs to the RNA polymerase beta' chain family.</text>
</comment>
<dbReference type="InterPro" id="IPR012754">
    <property type="entry name" value="DNA-dir_RpoC_beta_prime_bact"/>
</dbReference>
<feature type="binding site" evidence="7">
    <location>
        <position position="84"/>
    </location>
    <ligand>
        <name>Zn(2+)</name>
        <dbReference type="ChEBI" id="CHEBI:29105"/>
        <label>1</label>
    </ligand>
</feature>
<dbReference type="GO" id="GO:0000428">
    <property type="term" value="C:DNA-directed RNA polymerase complex"/>
    <property type="evidence" value="ECO:0007669"/>
    <property type="project" value="UniProtKB-KW"/>
</dbReference>
<dbReference type="InterPro" id="IPR000722">
    <property type="entry name" value="RNA_pol_asu"/>
</dbReference>
<dbReference type="PANTHER" id="PTHR19376:SF54">
    <property type="entry name" value="DNA-DIRECTED RNA POLYMERASE SUBUNIT BETA"/>
    <property type="match status" value="1"/>
</dbReference>
<dbReference type="Gene3D" id="2.40.50.100">
    <property type="match status" value="3"/>
</dbReference>
<keyword evidence="7" id="KW-0460">Magnesium</keyword>
<dbReference type="EC" id="2.7.7.6" evidence="7"/>
<feature type="binding site" evidence="7">
    <location>
        <position position="907"/>
    </location>
    <ligand>
        <name>Zn(2+)</name>
        <dbReference type="ChEBI" id="CHEBI:29105"/>
        <label>2</label>
    </ligand>
</feature>
<feature type="binding site" evidence="7">
    <location>
        <position position="904"/>
    </location>
    <ligand>
        <name>Zn(2+)</name>
        <dbReference type="ChEBI" id="CHEBI:29105"/>
        <label>2</label>
    </ligand>
</feature>
<comment type="caution">
    <text evidence="10">The sequence shown here is derived from an EMBL/GenBank/DDBJ whole genome shotgun (WGS) entry which is preliminary data.</text>
</comment>
<comment type="function">
    <text evidence="7 8">DNA-dependent RNA polymerase catalyzes the transcription of DNA into RNA using the four ribonucleoside triphosphates as substrates.</text>
</comment>
<dbReference type="HAMAP" id="MF_01322">
    <property type="entry name" value="RNApol_bact_RpoC"/>
    <property type="match status" value="1"/>
</dbReference>
<dbReference type="InterPro" id="IPR007066">
    <property type="entry name" value="RNA_pol_Rpb1_3"/>
</dbReference>
<keyword evidence="3 7" id="KW-0548">Nucleotidyltransferase</keyword>
<accession>A0ABT3CZ61</accession>
<dbReference type="CDD" id="cd01609">
    <property type="entry name" value="RNAP_beta'_N"/>
    <property type="match status" value="1"/>
</dbReference>
<feature type="binding site" evidence="7">
    <location>
        <position position="476"/>
    </location>
    <ligand>
        <name>Mg(2+)</name>
        <dbReference type="ChEBI" id="CHEBI:18420"/>
    </ligand>
</feature>
<evidence type="ECO:0000256" key="4">
    <source>
        <dbReference type="ARBA" id="ARBA00022723"/>
    </source>
</evidence>
<dbReference type="InterPro" id="IPR007081">
    <property type="entry name" value="RNA_pol_Rpb1_5"/>
</dbReference>
<dbReference type="GO" id="GO:0003899">
    <property type="term" value="F:DNA-directed RNA polymerase activity"/>
    <property type="evidence" value="ECO:0007669"/>
    <property type="project" value="UniProtKB-EC"/>
</dbReference>
<dbReference type="Gene3D" id="1.10.1790.20">
    <property type="match status" value="1"/>
</dbReference>
<protein>
    <recommendedName>
        <fullName evidence="7">DNA-directed RNA polymerase subunit beta'</fullName>
        <shortName evidence="7">RNAP subunit beta'</shortName>
        <ecNumber evidence="7">2.7.7.6</ecNumber>
    </recommendedName>
    <alternativeName>
        <fullName evidence="7">RNA polymerase subunit beta'</fullName>
    </alternativeName>
    <alternativeName>
        <fullName evidence="7">Transcriptase subunit beta'</fullName>
    </alternativeName>
</protein>
<dbReference type="Pfam" id="PF04997">
    <property type="entry name" value="RNA_pol_Rpb1_1"/>
    <property type="match status" value="1"/>
</dbReference>
<keyword evidence="5 7" id="KW-0804">Transcription</keyword>
<dbReference type="NCBIfam" id="TIGR02386">
    <property type="entry name" value="rpoC_TIGR"/>
    <property type="match status" value="1"/>
</dbReference>